<proteinExistence type="inferred from homology"/>
<evidence type="ECO:0000313" key="5">
    <source>
        <dbReference type="Proteomes" id="UP000824366"/>
    </source>
</evidence>
<feature type="domain" description="Carbamoyltransferase Kae1-like" evidence="3">
    <location>
        <begin position="112"/>
        <end position="360"/>
    </location>
</feature>
<gene>
    <name evidence="4" type="ORF">MIZ03_4632</name>
</gene>
<dbReference type="Gene3D" id="3.30.420.360">
    <property type="match status" value="1"/>
</dbReference>
<dbReference type="InterPro" id="IPR055128">
    <property type="entry name" value="HypF_C_2"/>
</dbReference>
<keyword evidence="5" id="KW-1185">Reference proteome</keyword>
<evidence type="ECO:0000313" key="4">
    <source>
        <dbReference type="EMBL" id="BCO29708.1"/>
    </source>
</evidence>
<reference evidence="4 5" key="1">
    <citation type="journal article" date="2021" name="Microbiol. Spectr.">
        <title>A Single Bacterium Capable of Oxidation and Reduction of Iron at Circumneutral pH.</title>
        <authorList>
            <person name="Kato S."/>
            <person name="Ohkuma M."/>
        </authorList>
    </citation>
    <scope>NUCLEOTIDE SEQUENCE [LARGE SCALE GENOMIC DNA]</scope>
    <source>
        <strain evidence="4 5">MIZ03</strain>
    </source>
</reference>
<dbReference type="Pfam" id="PF17788">
    <property type="entry name" value="HypF_C"/>
    <property type="match status" value="1"/>
</dbReference>
<dbReference type="RefSeq" id="WP_223905973.1">
    <property type="nucleotide sequence ID" value="NZ_AP024238.1"/>
</dbReference>
<comment type="similarity">
    <text evidence="1">Belongs to the carbamoyltransferase HypF family.</text>
</comment>
<sequence length="392" mass="41398">MARILACGAFLKNAACLLDTQAPDTPLWSAVHGDLSDPAACVTLEQSVQSLLAQAGDRIDAVAHDLHPDFFSTHLALRLVQEHHVPAVAVQHHHAHIAAILAERGWTQPVLGLALDGVGLGTDGTAWGGEVLRVDGAHFERVGHLLPLALPGGDVAAREPWRMAAAALQACGLTAQIEHRLSPVVGAQAARTLQTMLQRGLNCPQTTAAGRWFDAAAGLLGLSVRQEFEAQAAIALEQAAARYLQAHTLQVRASDWAVTPSGQIDLRPLLLSTLIDVDITNPAAVDEAAARFHLTLADALCAHTIAQAQIHQLRDVALGGGCFFNRILTQRIVAQLSHASLNALPAQKLSCGDAGLALGQAWVAGHVLVMGLGTEQQENMAVEHVKYAQTAI</sequence>
<dbReference type="Gene3D" id="3.30.420.560">
    <property type="match status" value="1"/>
</dbReference>
<dbReference type="Pfam" id="PF22521">
    <property type="entry name" value="HypF_C_2"/>
    <property type="match status" value="1"/>
</dbReference>
<accession>A0ABM7MTL3</accession>
<dbReference type="InterPro" id="IPR041440">
    <property type="entry name" value="HypF_C"/>
</dbReference>
<evidence type="ECO:0000259" key="3">
    <source>
        <dbReference type="Pfam" id="PF22521"/>
    </source>
</evidence>
<dbReference type="Gene3D" id="1.10.357.160">
    <property type="match status" value="1"/>
</dbReference>
<dbReference type="PANTHER" id="PTHR42959:SF1">
    <property type="entry name" value="CARBAMOYLTRANSFERASE HYPF"/>
    <property type="match status" value="1"/>
</dbReference>
<evidence type="ECO:0000259" key="2">
    <source>
        <dbReference type="Pfam" id="PF17788"/>
    </source>
</evidence>
<feature type="domain" description="HypF Kae1-like" evidence="2">
    <location>
        <begin position="3"/>
        <end position="103"/>
    </location>
</feature>
<protein>
    <submittedName>
        <fullName evidence="4">Carbamoyltransferase HypF</fullName>
    </submittedName>
</protein>
<organism evidence="4 5">
    <name type="scientific">Rhodoferax lithotrophicus</name>
    <dbReference type="NCBI Taxonomy" id="2798804"/>
    <lineage>
        <taxon>Bacteria</taxon>
        <taxon>Pseudomonadati</taxon>
        <taxon>Pseudomonadota</taxon>
        <taxon>Betaproteobacteria</taxon>
        <taxon>Burkholderiales</taxon>
        <taxon>Comamonadaceae</taxon>
        <taxon>Rhodoferax</taxon>
    </lineage>
</organism>
<dbReference type="Proteomes" id="UP000824366">
    <property type="component" value="Chromosome"/>
</dbReference>
<dbReference type="InterPro" id="IPR051060">
    <property type="entry name" value="Carbamoyltrans_HypF-like"/>
</dbReference>
<name>A0ABM7MTL3_9BURK</name>
<dbReference type="EMBL" id="AP024238">
    <property type="protein sequence ID" value="BCO29708.1"/>
    <property type="molecule type" value="Genomic_DNA"/>
</dbReference>
<evidence type="ECO:0000256" key="1">
    <source>
        <dbReference type="ARBA" id="ARBA00008097"/>
    </source>
</evidence>
<dbReference type="PANTHER" id="PTHR42959">
    <property type="entry name" value="CARBAMOYLTRANSFERASE"/>
    <property type="match status" value="1"/>
</dbReference>